<dbReference type="Proteomes" id="UP001516400">
    <property type="component" value="Unassembled WGS sequence"/>
</dbReference>
<gene>
    <name evidence="1" type="ORF">HHI36_021665</name>
</gene>
<evidence type="ECO:0000313" key="2">
    <source>
        <dbReference type="Proteomes" id="UP001516400"/>
    </source>
</evidence>
<name>A0ABD2MYF0_9CUCU</name>
<dbReference type="EMBL" id="JABFTP020000042">
    <property type="protein sequence ID" value="KAL3271167.1"/>
    <property type="molecule type" value="Genomic_DNA"/>
</dbReference>
<comment type="caution">
    <text evidence="1">The sequence shown here is derived from an EMBL/GenBank/DDBJ whole genome shotgun (WGS) entry which is preliminary data.</text>
</comment>
<proteinExistence type="predicted"/>
<sequence length="106" mass="12082">MDHNSWERSSSTMAIFNVYLNITACNLTFVNSSMLYNILTTVIVTIYNKLEGLATYIHTSGAVHGRNIETNSTTSSDAYLEIHYILEHNLLSKMNHQESSRLMNHK</sequence>
<organism evidence="1 2">
    <name type="scientific">Cryptolaemus montrouzieri</name>
    <dbReference type="NCBI Taxonomy" id="559131"/>
    <lineage>
        <taxon>Eukaryota</taxon>
        <taxon>Metazoa</taxon>
        <taxon>Ecdysozoa</taxon>
        <taxon>Arthropoda</taxon>
        <taxon>Hexapoda</taxon>
        <taxon>Insecta</taxon>
        <taxon>Pterygota</taxon>
        <taxon>Neoptera</taxon>
        <taxon>Endopterygota</taxon>
        <taxon>Coleoptera</taxon>
        <taxon>Polyphaga</taxon>
        <taxon>Cucujiformia</taxon>
        <taxon>Coccinelloidea</taxon>
        <taxon>Coccinellidae</taxon>
        <taxon>Scymninae</taxon>
        <taxon>Scymnini</taxon>
        <taxon>Cryptolaemus</taxon>
    </lineage>
</organism>
<protein>
    <submittedName>
        <fullName evidence="1">Uncharacterized protein</fullName>
    </submittedName>
</protein>
<reference evidence="1 2" key="1">
    <citation type="journal article" date="2021" name="BMC Biol.">
        <title>Horizontally acquired antibacterial genes associated with adaptive radiation of ladybird beetles.</title>
        <authorList>
            <person name="Li H.S."/>
            <person name="Tang X.F."/>
            <person name="Huang Y.H."/>
            <person name="Xu Z.Y."/>
            <person name="Chen M.L."/>
            <person name="Du X.Y."/>
            <person name="Qiu B.Y."/>
            <person name="Chen P.T."/>
            <person name="Zhang W."/>
            <person name="Slipinski A."/>
            <person name="Escalona H.E."/>
            <person name="Waterhouse R.M."/>
            <person name="Zwick A."/>
            <person name="Pang H."/>
        </authorList>
    </citation>
    <scope>NUCLEOTIDE SEQUENCE [LARGE SCALE GENOMIC DNA]</scope>
    <source>
        <strain evidence="1">SYSU2018</strain>
    </source>
</reference>
<accession>A0ABD2MYF0</accession>
<keyword evidence="2" id="KW-1185">Reference proteome</keyword>
<dbReference type="AlphaFoldDB" id="A0ABD2MYF0"/>
<evidence type="ECO:0000313" key="1">
    <source>
        <dbReference type="EMBL" id="KAL3271167.1"/>
    </source>
</evidence>